<evidence type="ECO:0000313" key="2">
    <source>
        <dbReference type="EMBL" id="MBD3920069.1"/>
    </source>
</evidence>
<evidence type="ECO:0000313" key="3">
    <source>
        <dbReference type="Proteomes" id="UP000609346"/>
    </source>
</evidence>
<feature type="transmembrane region" description="Helical" evidence="1">
    <location>
        <begin position="132"/>
        <end position="153"/>
    </location>
</feature>
<feature type="transmembrane region" description="Helical" evidence="1">
    <location>
        <begin position="98"/>
        <end position="120"/>
    </location>
</feature>
<proteinExistence type="predicted"/>
<keyword evidence="3" id="KW-1185">Reference proteome</keyword>
<dbReference type="Proteomes" id="UP000609346">
    <property type="component" value="Unassembled WGS sequence"/>
</dbReference>
<keyword evidence="1" id="KW-0472">Membrane</keyword>
<feature type="transmembrane region" description="Helical" evidence="1">
    <location>
        <begin position="190"/>
        <end position="210"/>
    </location>
</feature>
<keyword evidence="1" id="KW-0812">Transmembrane</keyword>
<dbReference type="InterPro" id="IPR008535">
    <property type="entry name" value="DUF817"/>
</dbReference>
<feature type="transmembrane region" description="Helical" evidence="1">
    <location>
        <begin position="40"/>
        <end position="58"/>
    </location>
</feature>
<feature type="transmembrane region" description="Helical" evidence="1">
    <location>
        <begin position="159"/>
        <end position="178"/>
    </location>
</feature>
<feature type="transmembrane region" description="Helical" evidence="1">
    <location>
        <begin position="230"/>
        <end position="247"/>
    </location>
</feature>
<dbReference type="PIRSF" id="PIRSF009141">
    <property type="entry name" value="UCP009141"/>
    <property type="match status" value="1"/>
</dbReference>
<name>A0ABR8MZV7_9BACL</name>
<protein>
    <submittedName>
        <fullName evidence="2">DUF817 domain-containing protein</fullName>
    </submittedName>
</protein>
<gene>
    <name evidence="2" type="ORF">H8B09_14990</name>
</gene>
<dbReference type="EMBL" id="JACXZA010000003">
    <property type="protein sequence ID" value="MBD3920069.1"/>
    <property type="molecule type" value="Genomic_DNA"/>
</dbReference>
<comment type="caution">
    <text evidence="2">The sequence shown here is derived from an EMBL/GenBank/DDBJ whole genome shotgun (WGS) entry which is preliminary data.</text>
</comment>
<sequence length="265" mass="30600">MQGRFLQLIRFGWNQALSCMFAVVIFAAMAFTHFVELPFIPRYDFLLLVCVIMQWVLIRTKLETIDELKVIIVFHLIGLALELYKVHIGSWSYPAEGWLKFGGVPIYSGFMYASVASYVCQAWRRFKLTISGWPPPVLSIGLSAAIYLNFFTNHYIYDIRYVLMLALLPVFGRAVVSFTVGTRTYKMPMIVSYLLIGFFIWIAENISTYLKVWKYPNQEAAWHVVHWGKIGSWFLLIIISVIIVVELKRLKETLSNSGKRSDLIS</sequence>
<keyword evidence="1" id="KW-1133">Transmembrane helix</keyword>
<organism evidence="2 3">
    <name type="scientific">Paenibacillus terricola</name>
    <dbReference type="NCBI Taxonomy" id="2763503"/>
    <lineage>
        <taxon>Bacteria</taxon>
        <taxon>Bacillati</taxon>
        <taxon>Bacillota</taxon>
        <taxon>Bacilli</taxon>
        <taxon>Bacillales</taxon>
        <taxon>Paenibacillaceae</taxon>
        <taxon>Paenibacillus</taxon>
    </lineage>
</organism>
<feature type="transmembrane region" description="Helical" evidence="1">
    <location>
        <begin position="70"/>
        <end position="86"/>
    </location>
</feature>
<feature type="transmembrane region" description="Helical" evidence="1">
    <location>
        <begin position="12"/>
        <end position="34"/>
    </location>
</feature>
<reference evidence="2 3" key="1">
    <citation type="submission" date="2020-09" db="EMBL/GenBank/DDBJ databases">
        <title>Paenibacillus sp. strain PR3 16S rRNA gene Genome sequencing and assembly.</title>
        <authorList>
            <person name="Kim J."/>
        </authorList>
    </citation>
    <scope>NUCLEOTIDE SEQUENCE [LARGE SCALE GENOMIC DNA]</scope>
    <source>
        <strain evidence="2 3">PR3</strain>
    </source>
</reference>
<dbReference type="Pfam" id="PF05675">
    <property type="entry name" value="DUF817"/>
    <property type="match status" value="1"/>
</dbReference>
<accession>A0ABR8MZV7</accession>
<evidence type="ECO:0000256" key="1">
    <source>
        <dbReference type="SAM" id="Phobius"/>
    </source>
</evidence>